<protein>
    <submittedName>
        <fullName evidence="3">YXWGXW repeat-containing protein</fullName>
    </submittedName>
</protein>
<organism evidence="3 4">
    <name type="scientific">Ramlibacter albus</name>
    <dbReference type="NCBI Taxonomy" id="2079448"/>
    <lineage>
        <taxon>Bacteria</taxon>
        <taxon>Pseudomonadati</taxon>
        <taxon>Pseudomonadota</taxon>
        <taxon>Betaproteobacteria</taxon>
        <taxon>Burkholderiales</taxon>
        <taxon>Comamonadaceae</taxon>
        <taxon>Ramlibacter</taxon>
    </lineage>
</organism>
<evidence type="ECO:0000256" key="1">
    <source>
        <dbReference type="SAM" id="MobiDB-lite"/>
    </source>
</evidence>
<keyword evidence="2" id="KW-0732">Signal</keyword>
<dbReference type="RefSeq" id="WP_187082618.1">
    <property type="nucleotide sequence ID" value="NZ_JACORU010000006.1"/>
</dbReference>
<dbReference type="AlphaFoldDB" id="A0A923MB58"/>
<feature type="chain" id="PRO_5037597780" evidence="2">
    <location>
        <begin position="32"/>
        <end position="135"/>
    </location>
</feature>
<comment type="caution">
    <text evidence="3">The sequence shown here is derived from an EMBL/GenBank/DDBJ whole genome shotgun (WGS) entry which is preliminary data.</text>
</comment>
<feature type="signal peptide" evidence="2">
    <location>
        <begin position="1"/>
        <end position="31"/>
    </location>
</feature>
<dbReference type="Pfam" id="PF12779">
    <property type="entry name" value="WXXGXW"/>
    <property type="match status" value="1"/>
</dbReference>
<gene>
    <name evidence="3" type="ORF">H8R02_16845</name>
</gene>
<dbReference type="EMBL" id="JACORU010000006">
    <property type="protein sequence ID" value="MBC5766138.1"/>
    <property type="molecule type" value="Genomic_DNA"/>
</dbReference>
<name>A0A923MB58_9BURK</name>
<feature type="region of interest" description="Disordered" evidence="1">
    <location>
        <begin position="42"/>
        <end position="67"/>
    </location>
</feature>
<reference evidence="3" key="1">
    <citation type="submission" date="2020-08" db="EMBL/GenBank/DDBJ databases">
        <title>Ramlibacter sp. GTP1 16S ribosomal RNA gene genome sequencing and assembly.</title>
        <authorList>
            <person name="Kang M."/>
        </authorList>
    </citation>
    <scope>NUCLEOTIDE SEQUENCE</scope>
    <source>
        <strain evidence="3">GTP1</strain>
    </source>
</reference>
<evidence type="ECO:0000313" key="3">
    <source>
        <dbReference type="EMBL" id="MBC5766138.1"/>
    </source>
</evidence>
<evidence type="ECO:0000256" key="2">
    <source>
        <dbReference type="SAM" id="SignalP"/>
    </source>
</evidence>
<feature type="compositionally biased region" description="Pro residues" evidence="1">
    <location>
        <begin position="55"/>
        <end position="67"/>
    </location>
</feature>
<evidence type="ECO:0000313" key="4">
    <source>
        <dbReference type="Proteomes" id="UP000596827"/>
    </source>
</evidence>
<accession>A0A923MB58</accession>
<keyword evidence="4" id="KW-1185">Reference proteome</keyword>
<proteinExistence type="predicted"/>
<dbReference type="InterPro" id="IPR024447">
    <property type="entry name" value="YXWGXW_rpt"/>
</dbReference>
<dbReference type="Proteomes" id="UP000596827">
    <property type="component" value="Unassembled WGS sequence"/>
</dbReference>
<sequence>MDEIKEPSMKKTAVAVLLGVCAALLAPGAYAATKDKKVAAKTAAPKPAAEVVTDVPPPSGSWEAKPPPAEGYVWSQGYYAWKDGRYQWKGGEWVLKQEGKEYRQHQWTQRADGKWQLTGGDWVEPGHKVAGNQHK</sequence>